<comment type="caution">
    <text evidence="2">The sequence shown here is derived from an EMBL/GenBank/DDBJ whole genome shotgun (WGS) entry which is preliminary data.</text>
</comment>
<name>A0A8T0SSH3_PANVG</name>
<dbReference type="Proteomes" id="UP000823388">
    <property type="component" value="Chromosome 5K"/>
</dbReference>
<evidence type="ECO:0000313" key="2">
    <source>
        <dbReference type="EMBL" id="KAG2599206.1"/>
    </source>
</evidence>
<feature type="region of interest" description="Disordered" evidence="1">
    <location>
        <begin position="1"/>
        <end position="72"/>
    </location>
</feature>
<dbReference type="EMBL" id="CM029045">
    <property type="protein sequence ID" value="KAG2599206.1"/>
    <property type="molecule type" value="Genomic_DNA"/>
</dbReference>
<feature type="compositionally biased region" description="Low complexity" evidence="1">
    <location>
        <begin position="49"/>
        <end position="58"/>
    </location>
</feature>
<feature type="compositionally biased region" description="Pro residues" evidence="1">
    <location>
        <begin position="59"/>
        <end position="70"/>
    </location>
</feature>
<feature type="compositionally biased region" description="Low complexity" evidence="1">
    <location>
        <begin position="21"/>
        <end position="35"/>
    </location>
</feature>
<dbReference type="AlphaFoldDB" id="A0A8T0SSH3"/>
<organism evidence="2 3">
    <name type="scientific">Panicum virgatum</name>
    <name type="common">Blackwell switchgrass</name>
    <dbReference type="NCBI Taxonomy" id="38727"/>
    <lineage>
        <taxon>Eukaryota</taxon>
        <taxon>Viridiplantae</taxon>
        <taxon>Streptophyta</taxon>
        <taxon>Embryophyta</taxon>
        <taxon>Tracheophyta</taxon>
        <taxon>Spermatophyta</taxon>
        <taxon>Magnoliopsida</taxon>
        <taxon>Liliopsida</taxon>
        <taxon>Poales</taxon>
        <taxon>Poaceae</taxon>
        <taxon>PACMAD clade</taxon>
        <taxon>Panicoideae</taxon>
        <taxon>Panicodae</taxon>
        <taxon>Paniceae</taxon>
        <taxon>Panicinae</taxon>
        <taxon>Panicum</taxon>
        <taxon>Panicum sect. Hiantes</taxon>
    </lineage>
</organism>
<sequence>MAPPFAAGARPRRRHRPPGQPAACPAAAPASWRPPTRVACGKLGKKKASPSVPVSPFAPKEPPPPPPPPARAALYKSAAVRAPAALQLLPPGAARLESSLVREESAVQTC</sequence>
<gene>
    <name evidence="2" type="ORF">PVAP13_5KG462514</name>
</gene>
<proteinExistence type="predicted"/>
<evidence type="ECO:0000256" key="1">
    <source>
        <dbReference type="SAM" id="MobiDB-lite"/>
    </source>
</evidence>
<evidence type="ECO:0000313" key="3">
    <source>
        <dbReference type="Proteomes" id="UP000823388"/>
    </source>
</evidence>
<protein>
    <submittedName>
        <fullName evidence="2">Uncharacterized protein</fullName>
    </submittedName>
</protein>
<accession>A0A8T0SSH3</accession>
<reference evidence="2" key="1">
    <citation type="submission" date="2020-05" db="EMBL/GenBank/DDBJ databases">
        <title>WGS assembly of Panicum virgatum.</title>
        <authorList>
            <person name="Lovell J.T."/>
            <person name="Jenkins J."/>
            <person name="Shu S."/>
            <person name="Juenger T.E."/>
            <person name="Schmutz J."/>
        </authorList>
    </citation>
    <scope>NUCLEOTIDE SEQUENCE</scope>
    <source>
        <strain evidence="2">AP13</strain>
    </source>
</reference>
<keyword evidence="3" id="KW-1185">Reference proteome</keyword>